<organism evidence="1 2">
    <name type="scientific">Pisolithus microcarpus 441</name>
    <dbReference type="NCBI Taxonomy" id="765257"/>
    <lineage>
        <taxon>Eukaryota</taxon>
        <taxon>Fungi</taxon>
        <taxon>Dikarya</taxon>
        <taxon>Basidiomycota</taxon>
        <taxon>Agaricomycotina</taxon>
        <taxon>Agaricomycetes</taxon>
        <taxon>Agaricomycetidae</taxon>
        <taxon>Boletales</taxon>
        <taxon>Sclerodermatineae</taxon>
        <taxon>Pisolithaceae</taxon>
        <taxon>Pisolithus</taxon>
    </lineage>
</organism>
<name>A0A0C9YC17_9AGAM</name>
<dbReference type="Proteomes" id="UP000054018">
    <property type="component" value="Unassembled WGS sequence"/>
</dbReference>
<gene>
    <name evidence="1" type="ORF">PISMIDRAFT_688073</name>
</gene>
<dbReference type="HOGENOM" id="CLU_2794900_0_0_1"/>
<accession>A0A0C9YC17</accession>
<dbReference type="AlphaFoldDB" id="A0A0C9YC17"/>
<protein>
    <submittedName>
        <fullName evidence="1">Uncharacterized protein</fullName>
    </submittedName>
</protein>
<keyword evidence="2" id="KW-1185">Reference proteome</keyword>
<evidence type="ECO:0000313" key="2">
    <source>
        <dbReference type="Proteomes" id="UP000054018"/>
    </source>
</evidence>
<proteinExistence type="predicted"/>
<evidence type="ECO:0000313" key="1">
    <source>
        <dbReference type="EMBL" id="KIK14311.1"/>
    </source>
</evidence>
<reference evidence="2" key="2">
    <citation type="submission" date="2015-01" db="EMBL/GenBank/DDBJ databases">
        <title>Evolutionary Origins and Diversification of the Mycorrhizal Mutualists.</title>
        <authorList>
            <consortium name="DOE Joint Genome Institute"/>
            <consortium name="Mycorrhizal Genomics Consortium"/>
            <person name="Kohler A."/>
            <person name="Kuo A."/>
            <person name="Nagy L.G."/>
            <person name="Floudas D."/>
            <person name="Copeland A."/>
            <person name="Barry K.W."/>
            <person name="Cichocki N."/>
            <person name="Veneault-Fourrey C."/>
            <person name="LaButti K."/>
            <person name="Lindquist E.A."/>
            <person name="Lipzen A."/>
            <person name="Lundell T."/>
            <person name="Morin E."/>
            <person name="Murat C."/>
            <person name="Riley R."/>
            <person name="Ohm R."/>
            <person name="Sun H."/>
            <person name="Tunlid A."/>
            <person name="Henrissat B."/>
            <person name="Grigoriev I.V."/>
            <person name="Hibbett D.S."/>
            <person name="Martin F."/>
        </authorList>
    </citation>
    <scope>NUCLEOTIDE SEQUENCE [LARGE SCALE GENOMIC DNA]</scope>
    <source>
        <strain evidence="2">441</strain>
    </source>
</reference>
<sequence length="68" mass="7006">MGSGNEDFRGVWVASCSNLSNDHIWQGTTLGDFSDSESWKLIGSLADPRLLGTSSDVCAGTGLGEAGA</sequence>
<dbReference type="EMBL" id="KN833945">
    <property type="protein sequence ID" value="KIK14311.1"/>
    <property type="molecule type" value="Genomic_DNA"/>
</dbReference>
<reference evidence="1 2" key="1">
    <citation type="submission" date="2014-04" db="EMBL/GenBank/DDBJ databases">
        <authorList>
            <consortium name="DOE Joint Genome Institute"/>
            <person name="Kuo A."/>
            <person name="Kohler A."/>
            <person name="Costa M.D."/>
            <person name="Nagy L.G."/>
            <person name="Floudas D."/>
            <person name="Copeland A."/>
            <person name="Barry K.W."/>
            <person name="Cichocki N."/>
            <person name="Veneault-Fourrey C."/>
            <person name="LaButti K."/>
            <person name="Lindquist E.A."/>
            <person name="Lipzen A."/>
            <person name="Lundell T."/>
            <person name="Morin E."/>
            <person name="Murat C."/>
            <person name="Sun H."/>
            <person name="Tunlid A."/>
            <person name="Henrissat B."/>
            <person name="Grigoriev I.V."/>
            <person name="Hibbett D.S."/>
            <person name="Martin F."/>
            <person name="Nordberg H.P."/>
            <person name="Cantor M.N."/>
            <person name="Hua S.X."/>
        </authorList>
    </citation>
    <scope>NUCLEOTIDE SEQUENCE [LARGE SCALE GENOMIC DNA]</scope>
    <source>
        <strain evidence="1 2">441</strain>
    </source>
</reference>